<dbReference type="Pfam" id="PF00160">
    <property type="entry name" value="Pro_isomerase"/>
    <property type="match status" value="1"/>
</dbReference>
<dbReference type="InterPro" id="IPR026951">
    <property type="entry name" value="PPIL2_U-box_dom"/>
</dbReference>
<feature type="compositionally biased region" description="Acidic residues" evidence="17">
    <location>
        <begin position="533"/>
        <end position="549"/>
    </location>
</feature>
<dbReference type="PANTHER" id="PTHR45625">
    <property type="entry name" value="PEPTIDYL-PROLYL CIS-TRANS ISOMERASE-RELATED"/>
    <property type="match status" value="1"/>
</dbReference>
<dbReference type="InterPro" id="IPR003613">
    <property type="entry name" value="Ubox_domain"/>
</dbReference>
<evidence type="ECO:0000256" key="3">
    <source>
        <dbReference type="ARBA" id="ARBA00003697"/>
    </source>
</evidence>
<dbReference type="SUPFAM" id="SSF50891">
    <property type="entry name" value="Cyclophilin-like"/>
    <property type="match status" value="1"/>
</dbReference>
<feature type="compositionally biased region" description="Polar residues" evidence="17">
    <location>
        <begin position="231"/>
        <end position="241"/>
    </location>
</feature>
<dbReference type="InterPro" id="IPR029000">
    <property type="entry name" value="Cyclophilin-like_dom_sf"/>
</dbReference>
<evidence type="ECO:0000313" key="21">
    <source>
        <dbReference type="Proteomes" id="UP000215127"/>
    </source>
</evidence>
<comment type="catalytic activity">
    <reaction evidence="2">
        <text>[protein]-peptidylproline (omega=180) = [protein]-peptidylproline (omega=0)</text>
        <dbReference type="Rhea" id="RHEA:16237"/>
        <dbReference type="Rhea" id="RHEA-COMP:10747"/>
        <dbReference type="Rhea" id="RHEA-COMP:10748"/>
        <dbReference type="ChEBI" id="CHEBI:83833"/>
        <dbReference type="ChEBI" id="CHEBI:83834"/>
        <dbReference type="EC" id="5.2.1.8"/>
    </reaction>
</comment>
<evidence type="ECO:0000256" key="6">
    <source>
        <dbReference type="ARBA" id="ARBA00012483"/>
    </source>
</evidence>
<dbReference type="InterPro" id="IPR044666">
    <property type="entry name" value="Cyclophilin_A-like"/>
</dbReference>
<feature type="region of interest" description="Disordered" evidence="17">
    <location>
        <begin position="473"/>
        <end position="576"/>
    </location>
</feature>
<dbReference type="FunFam" id="2.40.100.10:FF:000014">
    <property type="entry name" value="Peptidyl-prolyl cis-trans isomerase cyp65"/>
    <property type="match status" value="1"/>
</dbReference>
<evidence type="ECO:0000256" key="15">
    <source>
        <dbReference type="ARBA" id="ARBA00030942"/>
    </source>
</evidence>
<evidence type="ECO:0000256" key="2">
    <source>
        <dbReference type="ARBA" id="ARBA00000971"/>
    </source>
</evidence>
<evidence type="ECO:0000256" key="10">
    <source>
        <dbReference type="ARBA" id="ARBA00022786"/>
    </source>
</evidence>
<dbReference type="Gene3D" id="3.30.40.10">
    <property type="entry name" value="Zinc/RING finger domain, C3HC4 (zinc finger)"/>
    <property type="match status" value="1"/>
</dbReference>
<evidence type="ECO:0000259" key="18">
    <source>
        <dbReference type="PROSITE" id="PS50072"/>
    </source>
</evidence>
<accession>A0A1X7RL69</accession>
<dbReference type="Pfam" id="PF04641">
    <property type="entry name" value="Rtf2"/>
    <property type="match status" value="1"/>
</dbReference>
<evidence type="ECO:0000256" key="13">
    <source>
        <dbReference type="ARBA" id="ARBA00023242"/>
    </source>
</evidence>
<dbReference type="SMART" id="SM00504">
    <property type="entry name" value="Ubox"/>
    <property type="match status" value="1"/>
</dbReference>
<dbReference type="GO" id="GO:0071013">
    <property type="term" value="C:catalytic step 2 spliceosome"/>
    <property type="evidence" value="ECO:0007669"/>
    <property type="project" value="TreeGrafter"/>
</dbReference>
<dbReference type="STRING" id="1276538.A0A1X7RL69"/>
<keyword evidence="13" id="KW-0539">Nucleus</keyword>
<protein>
    <recommendedName>
        <fullName evidence="8">Peptidyl-prolyl cis-trans isomerase-like 2</fullName>
        <ecNumber evidence="6">2.3.2.27</ecNumber>
        <ecNumber evidence="7">5.2.1.8</ecNumber>
    </recommendedName>
    <alternativeName>
        <fullName evidence="14">Cyclophilin-60</fullName>
    </alternativeName>
    <alternativeName>
        <fullName evidence="15">Cyclophilin-like protein Cyp-60</fullName>
    </alternativeName>
    <alternativeName>
        <fullName evidence="16">RING-type E3 ubiquitin transferase isomerase-like 2</fullName>
    </alternativeName>
</protein>
<feature type="compositionally biased region" description="Low complexity" evidence="17">
    <location>
        <begin position="242"/>
        <end position="259"/>
    </location>
</feature>
<keyword evidence="11" id="KW-0697">Rotamase</keyword>
<feature type="compositionally biased region" description="Gly residues" evidence="17">
    <location>
        <begin position="566"/>
        <end position="576"/>
    </location>
</feature>
<comment type="subcellular location">
    <subcellularLocation>
        <location evidence="4">Nucleus</location>
    </subcellularLocation>
</comment>
<evidence type="ECO:0000256" key="14">
    <source>
        <dbReference type="ARBA" id="ARBA00030661"/>
    </source>
</evidence>
<evidence type="ECO:0000256" key="4">
    <source>
        <dbReference type="ARBA" id="ARBA00004123"/>
    </source>
</evidence>
<dbReference type="GO" id="GO:0000209">
    <property type="term" value="P:protein polyubiquitination"/>
    <property type="evidence" value="ECO:0007669"/>
    <property type="project" value="TreeGrafter"/>
</dbReference>
<evidence type="ECO:0000313" key="20">
    <source>
        <dbReference type="EMBL" id="SMQ48156.1"/>
    </source>
</evidence>
<dbReference type="PROSITE" id="PS51698">
    <property type="entry name" value="U_BOX"/>
    <property type="match status" value="1"/>
</dbReference>
<name>A0A1X7RL69_ZYMT9</name>
<comment type="similarity">
    <text evidence="5">Belongs to the cyclophilin-type PPIase family. PPIL2 subfamily.</text>
</comment>
<dbReference type="PRINTS" id="PR00153">
    <property type="entry name" value="CSAPPISMRASE"/>
</dbReference>
<comment type="function">
    <text evidence="3">May catalyze the cis-trans isomerization of proline imidic peptide bonds in oligopeptides thereby assisting the folding of proteins. May also function as a chaperone, playing a role in intracellular transport of proteins. May also have a protein ubiquitin ligase activity acting as an E3 ubiquitin protein ligase or as a ubiquitin-ubiquitin ligase promoting elongation of ubiquitin chains on proteins.</text>
</comment>
<evidence type="ECO:0000256" key="7">
    <source>
        <dbReference type="ARBA" id="ARBA00013194"/>
    </source>
</evidence>
<keyword evidence="12" id="KW-0413">Isomerase</keyword>
<keyword evidence="10" id="KW-0833">Ubl conjugation pathway</keyword>
<dbReference type="PROSITE" id="PS50072">
    <property type="entry name" value="CSA_PPIASE_2"/>
    <property type="match status" value="1"/>
</dbReference>
<evidence type="ECO:0000256" key="1">
    <source>
        <dbReference type="ARBA" id="ARBA00000900"/>
    </source>
</evidence>
<evidence type="ECO:0000256" key="12">
    <source>
        <dbReference type="ARBA" id="ARBA00023235"/>
    </source>
</evidence>
<proteinExistence type="inferred from homology"/>
<dbReference type="AlphaFoldDB" id="A0A1X7RL69"/>
<dbReference type="GO" id="GO:0003755">
    <property type="term" value="F:peptidyl-prolyl cis-trans isomerase activity"/>
    <property type="evidence" value="ECO:0007669"/>
    <property type="project" value="UniProtKB-KW"/>
</dbReference>
<feature type="compositionally biased region" description="Basic and acidic residues" evidence="17">
    <location>
        <begin position="473"/>
        <end position="509"/>
    </location>
</feature>
<dbReference type="GO" id="GO:0006457">
    <property type="term" value="P:protein folding"/>
    <property type="evidence" value="ECO:0007669"/>
    <property type="project" value="InterPro"/>
</dbReference>
<dbReference type="CDD" id="cd16663">
    <property type="entry name" value="RING-Ubox_PPIL2"/>
    <property type="match status" value="1"/>
</dbReference>
<sequence length="576" mass="63093">MGKGTDKLYITHSEWSSEDAFGANAGAKARKNASNSLAGASFKRLPFNFCALSLQPFEHPVCTADGTIFDLTNILPWLKKHGTNPVTGTPLKSSELIKLHFTKNEDNEFTDPVTFKPITDNTHLLALRNTGNVFSYDTVERLNIKAKNWRDLVTDEEFKRSDIITLQDPQNVESRDLSKFKYIQEGADTLTATQQAERAPGVNDQNLGSAAKILKAKEAVAKARAEREAKTSGQANSSTSLQQSRKPAQSASAKSSKPAAYNAAQYSTGAAAASFTSTGLTPTTSTALTTLSDEEYLLKPRRVRAPAHVRLATTHGSLHFELYPEFAPKAVWNFLTLARRGAYNGVSFHRNIPNFMIQGGDPTGTGRGGSSCWGKSFADEFEGPKVCDKRGVVAMANKGKDTNTSQFFILYRAARHLDRKHTVFGMVVGGWETLDKLEKVESDDKGRPLGDGCMIEEVSVLVDPFEDFLKERDEKEKEEERKEKLRREGGAEDERVTWTGKRLREDGKPADGGASGVGKYLKSAAANGKVQAEDEDEILEEVPMEEWEGGTESLESSLPAKKKAKTGGGFGDFSGW</sequence>
<dbReference type="Gene3D" id="2.40.100.10">
    <property type="entry name" value="Cyclophilin-like"/>
    <property type="match status" value="1"/>
</dbReference>
<evidence type="ECO:0000256" key="8">
    <source>
        <dbReference type="ARBA" id="ARBA00020592"/>
    </source>
</evidence>
<dbReference type="EMBL" id="LT853693">
    <property type="protein sequence ID" value="SMQ48156.1"/>
    <property type="molecule type" value="Genomic_DNA"/>
</dbReference>
<reference evidence="20 21" key="1">
    <citation type="submission" date="2016-06" db="EMBL/GenBank/DDBJ databases">
        <authorList>
            <person name="Kjaerup R.B."/>
            <person name="Dalgaard T.S."/>
            <person name="Juul-Madsen H.R."/>
        </authorList>
    </citation>
    <scope>NUCLEOTIDE SEQUENCE [LARGE SCALE GENOMIC DNA]</scope>
</reference>
<dbReference type="PANTHER" id="PTHR45625:SF1">
    <property type="entry name" value="RING-TYPE E3 UBIQUITIN-PROTEIN LIGASE PPIL2"/>
    <property type="match status" value="1"/>
</dbReference>
<dbReference type="InterPro" id="IPR013083">
    <property type="entry name" value="Znf_RING/FYVE/PHD"/>
</dbReference>
<feature type="domain" description="U-box" evidence="19">
    <location>
        <begin position="43"/>
        <end position="116"/>
    </location>
</feature>
<dbReference type="InterPro" id="IPR020892">
    <property type="entry name" value="Cyclophilin-type_PPIase_CS"/>
</dbReference>
<dbReference type="FunFam" id="3.30.40.10:FF:000079">
    <property type="entry name" value="Peptidyl-prolyl cis-trans isomerase 2"/>
    <property type="match status" value="1"/>
</dbReference>
<feature type="domain" description="PPIase cyclophilin-type" evidence="18">
    <location>
        <begin position="316"/>
        <end position="448"/>
    </location>
</feature>
<evidence type="ECO:0000256" key="9">
    <source>
        <dbReference type="ARBA" id="ARBA00022679"/>
    </source>
</evidence>
<evidence type="ECO:0000256" key="5">
    <source>
        <dbReference type="ARBA" id="ARBA00007930"/>
    </source>
</evidence>
<dbReference type="PROSITE" id="PS00170">
    <property type="entry name" value="CSA_PPIASE_1"/>
    <property type="match status" value="1"/>
</dbReference>
<dbReference type="EC" id="5.2.1.8" evidence="7"/>
<evidence type="ECO:0000256" key="17">
    <source>
        <dbReference type="SAM" id="MobiDB-lite"/>
    </source>
</evidence>
<evidence type="ECO:0000259" key="19">
    <source>
        <dbReference type="PROSITE" id="PS51698"/>
    </source>
</evidence>
<dbReference type="Proteomes" id="UP000215127">
    <property type="component" value="Chromosome 2"/>
</dbReference>
<dbReference type="EC" id="2.3.2.27" evidence="6"/>
<organism evidence="20 21">
    <name type="scientific">Zymoseptoria tritici (strain ST99CH_3D7)</name>
    <dbReference type="NCBI Taxonomy" id="1276538"/>
    <lineage>
        <taxon>Eukaryota</taxon>
        <taxon>Fungi</taxon>
        <taxon>Dikarya</taxon>
        <taxon>Ascomycota</taxon>
        <taxon>Pezizomycotina</taxon>
        <taxon>Dothideomycetes</taxon>
        <taxon>Dothideomycetidae</taxon>
        <taxon>Mycosphaerellales</taxon>
        <taxon>Mycosphaerellaceae</taxon>
        <taxon>Zymoseptoria</taxon>
    </lineage>
</organism>
<keyword evidence="9" id="KW-0808">Transferase</keyword>
<evidence type="ECO:0000256" key="11">
    <source>
        <dbReference type="ARBA" id="ARBA00023110"/>
    </source>
</evidence>
<keyword evidence="21" id="KW-1185">Reference proteome</keyword>
<dbReference type="GO" id="GO:0061630">
    <property type="term" value="F:ubiquitin protein ligase activity"/>
    <property type="evidence" value="ECO:0007669"/>
    <property type="project" value="UniProtKB-EC"/>
</dbReference>
<comment type="catalytic activity">
    <reaction evidence="1">
        <text>S-ubiquitinyl-[E2 ubiquitin-conjugating enzyme]-L-cysteine + [acceptor protein]-L-lysine = [E2 ubiquitin-conjugating enzyme]-L-cysteine + N(6)-ubiquitinyl-[acceptor protein]-L-lysine.</text>
        <dbReference type="EC" id="2.3.2.27"/>
    </reaction>
</comment>
<dbReference type="InterPro" id="IPR002130">
    <property type="entry name" value="Cyclophilin-type_PPIase_dom"/>
</dbReference>
<feature type="region of interest" description="Disordered" evidence="17">
    <location>
        <begin position="224"/>
        <end position="259"/>
    </location>
</feature>
<gene>
    <name evidence="20" type="ORF">ZT3D7_G3305</name>
</gene>
<evidence type="ECO:0000256" key="16">
    <source>
        <dbReference type="ARBA" id="ARBA00033051"/>
    </source>
</evidence>
<dbReference type="SUPFAM" id="SSF57850">
    <property type="entry name" value="RING/U-box"/>
    <property type="match status" value="1"/>
</dbReference>